<dbReference type="PROSITE" id="PS50280">
    <property type="entry name" value="SET"/>
    <property type="match status" value="1"/>
</dbReference>
<dbReference type="Gene3D" id="2.170.270.10">
    <property type="entry name" value="SET domain"/>
    <property type="match status" value="1"/>
</dbReference>
<accession>A0A6A5YB02</accession>
<dbReference type="PANTHER" id="PTHR47332:SF4">
    <property type="entry name" value="SET DOMAIN-CONTAINING PROTEIN 5"/>
    <property type="match status" value="1"/>
</dbReference>
<feature type="region of interest" description="Disordered" evidence="1">
    <location>
        <begin position="89"/>
        <end position="225"/>
    </location>
</feature>
<name>A0A6A5YB02_9PEZI</name>
<organism evidence="3 4">
    <name type="scientific">Saccharata proteae CBS 121410</name>
    <dbReference type="NCBI Taxonomy" id="1314787"/>
    <lineage>
        <taxon>Eukaryota</taxon>
        <taxon>Fungi</taxon>
        <taxon>Dikarya</taxon>
        <taxon>Ascomycota</taxon>
        <taxon>Pezizomycotina</taxon>
        <taxon>Dothideomycetes</taxon>
        <taxon>Dothideomycetes incertae sedis</taxon>
        <taxon>Botryosphaeriales</taxon>
        <taxon>Saccharataceae</taxon>
        <taxon>Saccharata</taxon>
    </lineage>
</organism>
<evidence type="ECO:0000259" key="2">
    <source>
        <dbReference type="PROSITE" id="PS50280"/>
    </source>
</evidence>
<sequence>MNTPPRKFLNDAELAAAVEKIVREVDDEYDASHSEAFDGIAPVNHSNYVDEHTGGQFEPSVDESLGDSSLPQLRQNSNEQIVNMAGLGNRMRMSGDSGDENEPEIVSNFRTMSIASQTTSSSAVPTAPTATTPILSDTEFSEFSQSVPIFEDPGTDSGEDTIIVDPNSAPPVQPRAQESPEAKNLAVEAASAETLPPGDAQDADDEEAKKPKKKKKARGGKKAAEKKLQAFMAQMEPGEEGKYPCHWWNRRASHLLTSVAGGERRKPFELRESLSKGEGLFALMNLPVGAGIFEEHPLLWVDEFGNARAVLSAYEKLSPEDQARVLEFTPWPHRHSTRQAQKWRGEIGRYPTAKEMRVLRTFYNNNYFNGLFSMAAKLNHSCQPNVFVSGNQETKTVGWQVIRPINEGEELLVSYLAQSEREPIAVRADFLDNFYISCSCLACDKKAPGFREQEARRTRMKFLYEQVAANRVVMGGEYSREHYEKVLGWVLEALPLFEKDGVATPALSILYEKAAICHDGLGDTEACMSFAQKVCNTDAVWAGANHPVTEVSNNSRINYRAYHLFGLRNGDGEPQTLGHGVYGQSYNEVGPPAGGAGERDEE</sequence>
<feature type="domain" description="SET" evidence="2">
    <location>
        <begin position="266"/>
        <end position="416"/>
    </location>
</feature>
<dbReference type="CDD" id="cd20071">
    <property type="entry name" value="SET_SMYD"/>
    <property type="match status" value="1"/>
</dbReference>
<dbReference type="InterPro" id="IPR053185">
    <property type="entry name" value="SET_domain_protein"/>
</dbReference>
<feature type="compositionally biased region" description="Polar residues" evidence="1">
    <location>
        <begin position="108"/>
        <end position="117"/>
    </location>
</feature>
<dbReference type="AlphaFoldDB" id="A0A6A5YB02"/>
<feature type="region of interest" description="Disordered" evidence="1">
    <location>
        <begin position="583"/>
        <end position="602"/>
    </location>
</feature>
<dbReference type="EMBL" id="ML978715">
    <property type="protein sequence ID" value="KAF2088898.1"/>
    <property type="molecule type" value="Genomic_DNA"/>
</dbReference>
<proteinExistence type="predicted"/>
<dbReference type="InterPro" id="IPR046341">
    <property type="entry name" value="SET_dom_sf"/>
</dbReference>
<reference evidence="3" key="1">
    <citation type="journal article" date="2020" name="Stud. Mycol.">
        <title>101 Dothideomycetes genomes: a test case for predicting lifestyles and emergence of pathogens.</title>
        <authorList>
            <person name="Haridas S."/>
            <person name="Albert R."/>
            <person name="Binder M."/>
            <person name="Bloem J."/>
            <person name="Labutti K."/>
            <person name="Salamov A."/>
            <person name="Andreopoulos B."/>
            <person name="Baker S."/>
            <person name="Barry K."/>
            <person name="Bills G."/>
            <person name="Bluhm B."/>
            <person name="Cannon C."/>
            <person name="Castanera R."/>
            <person name="Culley D."/>
            <person name="Daum C."/>
            <person name="Ezra D."/>
            <person name="Gonzalez J."/>
            <person name="Henrissat B."/>
            <person name="Kuo A."/>
            <person name="Liang C."/>
            <person name="Lipzen A."/>
            <person name="Lutzoni F."/>
            <person name="Magnuson J."/>
            <person name="Mondo S."/>
            <person name="Nolan M."/>
            <person name="Ohm R."/>
            <person name="Pangilinan J."/>
            <person name="Park H.-J."/>
            <person name="Ramirez L."/>
            <person name="Alfaro M."/>
            <person name="Sun H."/>
            <person name="Tritt A."/>
            <person name="Yoshinaga Y."/>
            <person name="Zwiers L.-H."/>
            <person name="Turgeon B."/>
            <person name="Goodwin S."/>
            <person name="Spatafora J."/>
            <person name="Crous P."/>
            <person name="Grigoriev I."/>
        </authorList>
    </citation>
    <scope>NUCLEOTIDE SEQUENCE</scope>
    <source>
        <strain evidence="3">CBS 121410</strain>
    </source>
</reference>
<dbReference type="PANTHER" id="PTHR47332">
    <property type="entry name" value="SET DOMAIN-CONTAINING PROTEIN 5"/>
    <property type="match status" value="1"/>
</dbReference>
<evidence type="ECO:0000313" key="4">
    <source>
        <dbReference type="Proteomes" id="UP000799776"/>
    </source>
</evidence>
<evidence type="ECO:0000313" key="3">
    <source>
        <dbReference type="EMBL" id="KAF2088898.1"/>
    </source>
</evidence>
<gene>
    <name evidence="3" type="ORF">K490DRAFT_55521</name>
</gene>
<dbReference type="SMART" id="SM00317">
    <property type="entry name" value="SET"/>
    <property type="match status" value="1"/>
</dbReference>
<dbReference type="OrthoDB" id="265717at2759"/>
<protein>
    <recommendedName>
        <fullName evidence="2">SET domain-containing protein</fullName>
    </recommendedName>
</protein>
<dbReference type="InterPro" id="IPR001214">
    <property type="entry name" value="SET_dom"/>
</dbReference>
<feature type="region of interest" description="Disordered" evidence="1">
    <location>
        <begin position="42"/>
        <end position="72"/>
    </location>
</feature>
<feature type="compositionally biased region" description="Basic residues" evidence="1">
    <location>
        <begin position="210"/>
        <end position="221"/>
    </location>
</feature>
<dbReference type="Pfam" id="PF00856">
    <property type="entry name" value="SET"/>
    <property type="match status" value="1"/>
</dbReference>
<feature type="compositionally biased region" description="Low complexity" evidence="1">
    <location>
        <begin position="118"/>
        <end position="133"/>
    </location>
</feature>
<dbReference type="Proteomes" id="UP000799776">
    <property type="component" value="Unassembled WGS sequence"/>
</dbReference>
<evidence type="ECO:0000256" key="1">
    <source>
        <dbReference type="SAM" id="MobiDB-lite"/>
    </source>
</evidence>
<dbReference type="SUPFAM" id="SSF82199">
    <property type="entry name" value="SET domain"/>
    <property type="match status" value="1"/>
</dbReference>
<keyword evidence="4" id="KW-1185">Reference proteome</keyword>